<dbReference type="Pfam" id="PF00899">
    <property type="entry name" value="ThiF"/>
    <property type="match status" value="1"/>
</dbReference>
<dbReference type="PRINTS" id="PR01849">
    <property type="entry name" value="UBIQUITINACT"/>
</dbReference>
<dbReference type="InterPro" id="IPR035985">
    <property type="entry name" value="Ubiquitin-activating_enz"/>
</dbReference>
<accession>U4L6E0</accession>
<evidence type="ECO:0000256" key="3">
    <source>
        <dbReference type="ARBA" id="ARBA00005673"/>
    </source>
</evidence>
<comment type="subcellular location">
    <subcellularLocation>
        <location evidence="1">Nucleus</location>
    </subcellularLocation>
</comment>
<keyword evidence="10" id="KW-1185">Reference proteome</keyword>
<dbReference type="STRING" id="1076935.U4L6E0"/>
<evidence type="ECO:0000256" key="1">
    <source>
        <dbReference type="ARBA" id="ARBA00004123"/>
    </source>
</evidence>
<keyword evidence="4" id="KW-0833">Ubl conjugation pathway</keyword>
<sequence>MDAMEMDTDNSEAVRNLELNESSRSSTSTMTAAQTISAVNVTNSESYTPLDEVALYDRQIRLWGMEAQLRMRNSKILLITMRGLANEVAKNLVLAGIGSLTVMDPEVVEEDDLGASFFFSEEHVGQNRAEAALPAIQALNPRVPCHASIESPLTASASFYSSFSLIIATDLLLPTLLHLNQITRSHSIPFYAAATYGLYGFIFADLLVHSYVLKRIKSNVATRLGPESRTRSIISTRETQEGETRLEHVTKQETFCPLSEALSSMVDSSWPLRRKKKLPSVLPGIMAMLQFTAIHNRLPDPDVTREDLKEFVRIITPETERMGLPVELNEVGFMRSFLQNATAELSPVAAILGGVLAQDAINVLAKTEQPVGNFCVFDGEIGVAPIVVLAAQEEE</sequence>
<keyword evidence="7" id="KW-0812">Transmembrane</keyword>
<organism evidence="9 10">
    <name type="scientific">Pyronema omphalodes (strain CBS 100304)</name>
    <name type="common">Pyronema confluens</name>
    <dbReference type="NCBI Taxonomy" id="1076935"/>
    <lineage>
        <taxon>Eukaryota</taxon>
        <taxon>Fungi</taxon>
        <taxon>Dikarya</taxon>
        <taxon>Ascomycota</taxon>
        <taxon>Pezizomycotina</taxon>
        <taxon>Pezizomycetes</taxon>
        <taxon>Pezizales</taxon>
        <taxon>Pyronemataceae</taxon>
        <taxon>Pyronema</taxon>
    </lineage>
</organism>
<evidence type="ECO:0000256" key="6">
    <source>
        <dbReference type="ARBA" id="ARBA00044354"/>
    </source>
</evidence>
<dbReference type="Gene3D" id="3.40.50.720">
    <property type="entry name" value="NAD(P)-binding Rossmann-like Domain"/>
    <property type="match status" value="1"/>
</dbReference>
<feature type="transmembrane region" description="Helical" evidence="7">
    <location>
        <begin position="188"/>
        <end position="208"/>
    </location>
</feature>
<evidence type="ECO:0000256" key="5">
    <source>
        <dbReference type="ARBA" id="ARBA00023242"/>
    </source>
</evidence>
<comment type="similarity">
    <text evidence="3">Belongs to the ubiquitin-activating E1 family.</text>
</comment>
<evidence type="ECO:0000259" key="8">
    <source>
        <dbReference type="Pfam" id="PF00899"/>
    </source>
</evidence>
<dbReference type="PANTHER" id="PTHR10953">
    <property type="entry name" value="UBIQUITIN-ACTIVATING ENZYME E1"/>
    <property type="match status" value="1"/>
</dbReference>
<evidence type="ECO:0000313" key="10">
    <source>
        <dbReference type="Proteomes" id="UP000018144"/>
    </source>
</evidence>
<evidence type="ECO:0000256" key="2">
    <source>
        <dbReference type="ARBA" id="ARBA00004718"/>
    </source>
</evidence>
<dbReference type="Proteomes" id="UP000018144">
    <property type="component" value="Unassembled WGS sequence"/>
</dbReference>
<keyword evidence="7" id="KW-1133">Transmembrane helix</keyword>
<feature type="domain" description="THIF-type NAD/FAD binding fold" evidence="8">
    <location>
        <begin position="56"/>
        <end position="379"/>
    </location>
</feature>
<dbReference type="EMBL" id="HF935675">
    <property type="protein sequence ID" value="CCX12040.1"/>
    <property type="molecule type" value="Genomic_DNA"/>
</dbReference>
<evidence type="ECO:0000256" key="7">
    <source>
        <dbReference type="SAM" id="Phobius"/>
    </source>
</evidence>
<dbReference type="OrthoDB" id="1708823at2759"/>
<dbReference type="GO" id="GO:0019948">
    <property type="term" value="F:SUMO activating enzyme activity"/>
    <property type="evidence" value="ECO:0007669"/>
    <property type="project" value="TreeGrafter"/>
</dbReference>
<dbReference type="GO" id="GO:0005737">
    <property type="term" value="C:cytoplasm"/>
    <property type="evidence" value="ECO:0007669"/>
    <property type="project" value="TreeGrafter"/>
</dbReference>
<gene>
    <name evidence="9" type="ORF">PCON_11634</name>
</gene>
<dbReference type="PANTHER" id="PTHR10953:SF162">
    <property type="entry name" value="SUMO-ACTIVATING ENZYME SUBUNIT 1"/>
    <property type="match status" value="1"/>
</dbReference>
<name>U4L6E0_PYROM</name>
<dbReference type="InterPro" id="IPR045886">
    <property type="entry name" value="ThiF/MoeB/HesA"/>
</dbReference>
<keyword evidence="5" id="KW-0539">Nucleus</keyword>
<protein>
    <recommendedName>
        <fullName evidence="6">Ubiquitin-like 1-activating enzyme E1A</fullName>
    </recommendedName>
</protein>
<dbReference type="GO" id="GO:0031510">
    <property type="term" value="C:SUMO activating enzyme complex"/>
    <property type="evidence" value="ECO:0007669"/>
    <property type="project" value="TreeGrafter"/>
</dbReference>
<dbReference type="GO" id="GO:0016925">
    <property type="term" value="P:protein sumoylation"/>
    <property type="evidence" value="ECO:0007669"/>
    <property type="project" value="TreeGrafter"/>
</dbReference>
<dbReference type="InterPro" id="IPR000594">
    <property type="entry name" value="ThiF_NAD_FAD-bd"/>
</dbReference>
<reference evidence="9 10" key="1">
    <citation type="journal article" date="2013" name="PLoS Genet.">
        <title>The genome and development-dependent transcriptomes of Pyronema confluens: a window into fungal evolution.</title>
        <authorList>
            <person name="Traeger S."/>
            <person name="Altegoer F."/>
            <person name="Freitag M."/>
            <person name="Gabaldon T."/>
            <person name="Kempken F."/>
            <person name="Kumar A."/>
            <person name="Marcet-Houben M."/>
            <person name="Poggeler S."/>
            <person name="Stajich J.E."/>
            <person name="Nowrousian M."/>
        </authorList>
    </citation>
    <scope>NUCLEOTIDE SEQUENCE [LARGE SCALE GENOMIC DNA]</scope>
    <source>
        <strain evidence="10">CBS 100304</strain>
        <tissue evidence="9">Vegetative mycelium</tissue>
    </source>
</reference>
<keyword evidence="7" id="KW-0472">Membrane</keyword>
<dbReference type="InterPro" id="IPR000011">
    <property type="entry name" value="UBQ/SUMO-activ_enz_E1-like"/>
</dbReference>
<dbReference type="eggNOG" id="KOG2014">
    <property type="taxonomic scope" value="Eukaryota"/>
</dbReference>
<comment type="pathway">
    <text evidence="2">Protein modification; protein sumoylation.</text>
</comment>
<proteinExistence type="inferred from homology"/>
<dbReference type="SUPFAM" id="SSF69572">
    <property type="entry name" value="Activating enzymes of the ubiquitin-like proteins"/>
    <property type="match status" value="1"/>
</dbReference>
<dbReference type="AlphaFoldDB" id="U4L6E0"/>
<dbReference type="OMA" id="EFFGQFD"/>
<evidence type="ECO:0000256" key="4">
    <source>
        <dbReference type="ARBA" id="ARBA00022786"/>
    </source>
</evidence>
<evidence type="ECO:0000313" key="9">
    <source>
        <dbReference type="EMBL" id="CCX12040.1"/>
    </source>
</evidence>